<dbReference type="PANTHER" id="PTHR43004:SF19">
    <property type="entry name" value="BINDING MONOOXYGENASE, PUTATIVE (JCVI)-RELATED"/>
    <property type="match status" value="1"/>
</dbReference>
<gene>
    <name evidence="5" type="ORF">HD596_001883</name>
</gene>
<evidence type="ECO:0000256" key="1">
    <source>
        <dbReference type="ARBA" id="ARBA00001974"/>
    </source>
</evidence>
<dbReference type="AlphaFoldDB" id="A0A7W9G0S0"/>
<dbReference type="GO" id="GO:0016709">
    <property type="term" value="F:oxidoreductase activity, acting on paired donors, with incorporation or reduction of molecular oxygen, NAD(P)H as one donor, and incorporation of one atom of oxygen"/>
    <property type="evidence" value="ECO:0007669"/>
    <property type="project" value="UniProtKB-ARBA"/>
</dbReference>
<protein>
    <submittedName>
        <fullName evidence="5">2-polyprenyl-6-methoxyphenol hydroxylase-like FAD-dependent oxidoreductase</fullName>
    </submittedName>
</protein>
<dbReference type="EMBL" id="JACHMB010000001">
    <property type="protein sequence ID" value="MBB5775127.1"/>
    <property type="molecule type" value="Genomic_DNA"/>
</dbReference>
<sequence length="392" mass="41460">MNAQLPDSTDVLIVGAGPAGLALATSLARQGVDAVLVDRAAGGANTSRAAVVHARTLEVLRAIDVSDELVSRGVTVPRFTVRDRDRVLLTVAFDKLPTDFPYTLLVPQDITEQVLLDRLRAAGGTVHRPYEVTAVEQTAAGVTATTSGGRLIRASYAVGTDGMHSTVREQAGIAFTGDTYAQSFVLADVRLDWAGPADEVALYFAPQGVTVVAPLPGGRHRIVATVDKAPERPGVADVQSLLDTRGPRTQPATVTDLVWSSRFRVHHRLAERYRAGRLFLAGDAAHVHSPAGGQGMNTGIQDALSLAGKLTAVLRDGAPESILDTYGTERRPVAEDVVAFTHRMTKIATVGSGPLRSLRNTALRALDWVPAVHHAMAMNLSELATADSTAPA</sequence>
<keyword evidence="2" id="KW-0285">Flavoprotein</keyword>
<dbReference type="InterPro" id="IPR036188">
    <property type="entry name" value="FAD/NAD-bd_sf"/>
</dbReference>
<dbReference type="PANTHER" id="PTHR43004">
    <property type="entry name" value="TRK SYSTEM POTASSIUM UPTAKE PROTEIN"/>
    <property type="match status" value="1"/>
</dbReference>
<accession>A0A7W9G0S0</accession>
<proteinExistence type="predicted"/>
<evidence type="ECO:0000313" key="5">
    <source>
        <dbReference type="EMBL" id="MBB5775127.1"/>
    </source>
</evidence>
<comment type="caution">
    <text evidence="5">The sequence shown here is derived from an EMBL/GenBank/DDBJ whole genome shotgun (WGS) entry which is preliminary data.</text>
</comment>
<dbReference type="GO" id="GO:0071949">
    <property type="term" value="F:FAD binding"/>
    <property type="evidence" value="ECO:0007669"/>
    <property type="project" value="InterPro"/>
</dbReference>
<keyword evidence="6" id="KW-1185">Reference proteome</keyword>
<keyword evidence="3" id="KW-0274">FAD</keyword>
<dbReference type="InterPro" id="IPR002938">
    <property type="entry name" value="FAD-bd"/>
</dbReference>
<dbReference type="InterPro" id="IPR050641">
    <property type="entry name" value="RIFMO-like"/>
</dbReference>
<reference evidence="5 6" key="1">
    <citation type="submission" date="2020-08" db="EMBL/GenBank/DDBJ databases">
        <title>Sequencing the genomes of 1000 actinobacteria strains.</title>
        <authorList>
            <person name="Klenk H.-P."/>
        </authorList>
    </citation>
    <scope>NUCLEOTIDE SEQUENCE [LARGE SCALE GENOMIC DNA]</scope>
    <source>
        <strain evidence="5 6">DSM 45507</strain>
    </source>
</reference>
<evidence type="ECO:0000256" key="2">
    <source>
        <dbReference type="ARBA" id="ARBA00022630"/>
    </source>
</evidence>
<feature type="domain" description="FAD-binding" evidence="4">
    <location>
        <begin position="9"/>
        <end position="341"/>
    </location>
</feature>
<dbReference type="Proteomes" id="UP000579153">
    <property type="component" value="Unassembled WGS sequence"/>
</dbReference>
<name>A0A7W9G0S0_9ACTN</name>
<dbReference type="SUPFAM" id="SSF51905">
    <property type="entry name" value="FAD/NAD(P)-binding domain"/>
    <property type="match status" value="1"/>
</dbReference>
<dbReference type="Gene3D" id="3.30.70.2450">
    <property type="match status" value="1"/>
</dbReference>
<dbReference type="Gene3D" id="3.50.50.60">
    <property type="entry name" value="FAD/NAD(P)-binding domain"/>
    <property type="match status" value="1"/>
</dbReference>
<comment type="cofactor">
    <cofactor evidence="1">
        <name>FAD</name>
        <dbReference type="ChEBI" id="CHEBI:57692"/>
    </cofactor>
</comment>
<evidence type="ECO:0000259" key="4">
    <source>
        <dbReference type="Pfam" id="PF01494"/>
    </source>
</evidence>
<dbReference type="Pfam" id="PF01494">
    <property type="entry name" value="FAD_binding_3"/>
    <property type="match status" value="1"/>
</dbReference>
<evidence type="ECO:0000313" key="6">
    <source>
        <dbReference type="Proteomes" id="UP000579153"/>
    </source>
</evidence>
<dbReference type="PRINTS" id="PR00420">
    <property type="entry name" value="RNGMNOXGNASE"/>
</dbReference>
<organism evidence="5 6">
    <name type="scientific">Nonomuraea jabiensis</name>
    <dbReference type="NCBI Taxonomy" id="882448"/>
    <lineage>
        <taxon>Bacteria</taxon>
        <taxon>Bacillati</taxon>
        <taxon>Actinomycetota</taxon>
        <taxon>Actinomycetes</taxon>
        <taxon>Streptosporangiales</taxon>
        <taxon>Streptosporangiaceae</taxon>
        <taxon>Nonomuraea</taxon>
    </lineage>
</organism>
<evidence type="ECO:0000256" key="3">
    <source>
        <dbReference type="ARBA" id="ARBA00022827"/>
    </source>
</evidence>
<dbReference type="RefSeq" id="WP_185068859.1">
    <property type="nucleotide sequence ID" value="NZ_JACHMB010000001.1"/>
</dbReference>